<feature type="signal peptide" evidence="1">
    <location>
        <begin position="1"/>
        <end position="19"/>
    </location>
</feature>
<feature type="chain" id="PRO_5045267271" evidence="1">
    <location>
        <begin position="20"/>
        <end position="299"/>
    </location>
</feature>
<sequence>MFCTWLALSTSLIVNPVSAAVDHNDPRQTLNVIYPKPEREYELDNWYPLELLKLALKYSGQAYTLQSSIKMVQSRSLKELEHGELVNVVWSMTSIEREQLFKPIRIPIYKGLYGWRLLLTTEDKLSLFTAVKMPSELKKLYFIQGHDWPDTVILSDNGFQVSTSTSYDSLFNMLVKGRGDAFPRSILEVDWELKQLDASDHITTVPNVVFNYPAAIYFFVNSQRDDLHNAIKIGLEKAHQNGEFDKLFNRHFAEIIASAKLQEKMIIKLENTHLPHLTPINNSALWFTPEKSIQFHKSL</sequence>
<proteinExistence type="predicted"/>
<evidence type="ECO:0000313" key="2">
    <source>
        <dbReference type="EMBL" id="TVU86626.1"/>
    </source>
</evidence>
<gene>
    <name evidence="2" type="ORF">FQP85_01535</name>
</gene>
<dbReference type="RefSeq" id="WP_145233366.1">
    <property type="nucleotide sequence ID" value="NZ_VNFF01000001.1"/>
</dbReference>
<dbReference type="SUPFAM" id="SSF53850">
    <property type="entry name" value="Periplasmic binding protein-like II"/>
    <property type="match status" value="1"/>
</dbReference>
<keyword evidence="3" id="KW-1185">Reference proteome</keyword>
<accession>A0ABY3FJA3</accession>
<protein>
    <submittedName>
        <fullName evidence="2">Amino acid ABC transporter substrate-binding protein</fullName>
    </submittedName>
</protein>
<name>A0ABY3FJA3_9GAMM</name>
<keyword evidence="1" id="KW-0732">Signal</keyword>
<dbReference type="EMBL" id="VNFF01000001">
    <property type="protein sequence ID" value="TVU86626.1"/>
    <property type="molecule type" value="Genomic_DNA"/>
</dbReference>
<comment type="caution">
    <text evidence="2">The sequence shown here is derived from an EMBL/GenBank/DDBJ whole genome shotgun (WGS) entry which is preliminary data.</text>
</comment>
<evidence type="ECO:0000313" key="3">
    <source>
        <dbReference type="Proteomes" id="UP000317938"/>
    </source>
</evidence>
<dbReference type="Proteomes" id="UP000317938">
    <property type="component" value="Unassembled WGS sequence"/>
</dbReference>
<dbReference type="Gene3D" id="3.40.190.10">
    <property type="entry name" value="Periplasmic binding protein-like II"/>
    <property type="match status" value="1"/>
</dbReference>
<reference evidence="2 3" key="1">
    <citation type="submission" date="2019-07" db="EMBL/GenBank/DDBJ databases">
        <title>Diversity of Bacteria from Kongsfjorden, Arctic.</title>
        <authorList>
            <person name="Yu Y."/>
        </authorList>
    </citation>
    <scope>NUCLEOTIDE SEQUENCE [LARGE SCALE GENOMIC DNA]</scope>
    <source>
        <strain evidence="2 3">SM1927</strain>
    </source>
</reference>
<evidence type="ECO:0000256" key="1">
    <source>
        <dbReference type="SAM" id="SignalP"/>
    </source>
</evidence>
<organism evidence="2 3">
    <name type="scientific">Pseudoalteromonas neustonica</name>
    <dbReference type="NCBI Taxonomy" id="1840331"/>
    <lineage>
        <taxon>Bacteria</taxon>
        <taxon>Pseudomonadati</taxon>
        <taxon>Pseudomonadota</taxon>
        <taxon>Gammaproteobacteria</taxon>
        <taxon>Alteromonadales</taxon>
        <taxon>Pseudoalteromonadaceae</taxon>
        <taxon>Pseudoalteromonas</taxon>
    </lineage>
</organism>